<dbReference type="InterPro" id="IPR036291">
    <property type="entry name" value="NAD(P)-bd_dom_sf"/>
</dbReference>
<dbReference type="Pfam" id="PF00106">
    <property type="entry name" value="adh_short"/>
    <property type="match status" value="1"/>
</dbReference>
<dbReference type="NCBIfam" id="NF006159">
    <property type="entry name" value="PRK08303.1"/>
    <property type="match status" value="1"/>
</dbReference>
<dbReference type="Proteomes" id="UP000185596">
    <property type="component" value="Unassembled WGS sequence"/>
</dbReference>
<reference evidence="1 2" key="1">
    <citation type="submission" date="2016-12" db="EMBL/GenBank/DDBJ databases">
        <title>The draft genome sequence of Actinophytocola sp. 11-183.</title>
        <authorList>
            <person name="Wang W."/>
            <person name="Yuan L."/>
        </authorList>
    </citation>
    <scope>NUCLEOTIDE SEQUENCE [LARGE SCALE GENOMIC DNA]</scope>
    <source>
        <strain evidence="1 2">11-183</strain>
    </source>
</reference>
<dbReference type="STRING" id="1912961.BU204_12535"/>
<proteinExistence type="predicted"/>
<evidence type="ECO:0000313" key="1">
    <source>
        <dbReference type="EMBL" id="OLF17215.1"/>
    </source>
</evidence>
<dbReference type="EMBL" id="MSIE01000019">
    <property type="protein sequence ID" value="OLF17215.1"/>
    <property type="molecule type" value="Genomic_DNA"/>
</dbReference>
<organism evidence="1 2">
    <name type="scientific">Actinophytocola xanthii</name>
    <dbReference type="NCBI Taxonomy" id="1912961"/>
    <lineage>
        <taxon>Bacteria</taxon>
        <taxon>Bacillati</taxon>
        <taxon>Actinomycetota</taxon>
        <taxon>Actinomycetes</taxon>
        <taxon>Pseudonocardiales</taxon>
        <taxon>Pseudonocardiaceae</taxon>
    </lineage>
</organism>
<dbReference type="Gene3D" id="3.40.50.720">
    <property type="entry name" value="NAD(P)-binding Rossmann-like Domain"/>
    <property type="match status" value="1"/>
</dbReference>
<evidence type="ECO:0000313" key="2">
    <source>
        <dbReference type="Proteomes" id="UP000185596"/>
    </source>
</evidence>
<protein>
    <submittedName>
        <fullName evidence="1">Short-chain dehydrogenase</fullName>
    </submittedName>
</protein>
<dbReference type="AlphaFoldDB" id="A0A1Q8CS68"/>
<dbReference type="PRINTS" id="PR00081">
    <property type="entry name" value="GDHRDH"/>
</dbReference>
<dbReference type="SUPFAM" id="SSF51735">
    <property type="entry name" value="NAD(P)-binding Rossmann-fold domains"/>
    <property type="match status" value="1"/>
</dbReference>
<accession>A0A1Q8CS68</accession>
<name>A0A1Q8CS68_9PSEU</name>
<dbReference type="OrthoDB" id="63584at2"/>
<keyword evidence="2" id="KW-1185">Reference proteome</keyword>
<dbReference type="PANTHER" id="PTHR44147:SF2">
    <property type="entry name" value="DEHYDROGENASE_REDUCTASE SDR FAMILY MEMBER 1"/>
    <property type="match status" value="1"/>
</dbReference>
<dbReference type="PANTHER" id="PTHR44147">
    <property type="entry name" value="DEHYDROGENASE/REDUCTASE SDR FAMILY MEMBER 1"/>
    <property type="match status" value="1"/>
</dbReference>
<dbReference type="InterPro" id="IPR002347">
    <property type="entry name" value="SDR_fam"/>
</dbReference>
<sequence>MNGNTNRDLNGKVALVAGGTRGASRAIAVELGRAGAFVYVTGRSSGGQRSDLDRPETIEETVGLVERAGGKGVAVRVDHLDPEQVRGLAERVEREHGGLDILVDGVWGGDHHLEWGKPVWEHSLEASLRMIRLGIDAHLITSHFLLPLVIRRPGGLVVELTDGTAEHNAKYRDGTSLAFYVAKSAAHTLAIGEAAETSGYDCTVVAMTPGWLRSEAMLDIFGVTEENWRDALAQQPYFAISETPTFTGRTVAALAADPDRHRFTGQTVNSGQLAKLYEIDDVDGSRPDGWRYVAEVQEQGKDPDPTGYR</sequence>
<gene>
    <name evidence="1" type="ORF">BU204_12535</name>
</gene>
<dbReference type="RefSeq" id="WP_075125814.1">
    <property type="nucleotide sequence ID" value="NZ_MSIE01000019.1"/>
</dbReference>
<comment type="caution">
    <text evidence="1">The sequence shown here is derived from an EMBL/GenBank/DDBJ whole genome shotgun (WGS) entry which is preliminary data.</text>
</comment>